<name>A0ABQ6GZA3_9GAMM</name>
<evidence type="ECO:0000256" key="11">
    <source>
        <dbReference type="ARBA" id="ARBA00037629"/>
    </source>
</evidence>
<dbReference type="Pfam" id="PF22617">
    <property type="entry name" value="HCS_D2"/>
    <property type="match status" value="1"/>
</dbReference>
<organism evidence="14 15">
    <name type="scientific">Thalassotalea insulae</name>
    <dbReference type="NCBI Taxonomy" id="2056778"/>
    <lineage>
        <taxon>Bacteria</taxon>
        <taxon>Pseudomonadati</taxon>
        <taxon>Pseudomonadota</taxon>
        <taxon>Gammaproteobacteria</taxon>
        <taxon>Alteromonadales</taxon>
        <taxon>Colwelliaceae</taxon>
        <taxon>Thalassotalea</taxon>
    </lineage>
</organism>
<feature type="binding site" evidence="12">
    <location>
        <position position="204"/>
    </location>
    <ligand>
        <name>Mn(2+)</name>
        <dbReference type="ChEBI" id="CHEBI:29035"/>
    </ligand>
</feature>
<keyword evidence="6 12" id="KW-0028">Amino-acid biosynthesis</keyword>
<comment type="caution">
    <text evidence="14">The sequence shown here is derived from an EMBL/GenBank/DDBJ whole genome shotgun (WGS) entry which is preliminary data.</text>
</comment>
<dbReference type="CDD" id="cd07940">
    <property type="entry name" value="DRE_TIM_IPMS"/>
    <property type="match status" value="1"/>
</dbReference>
<feature type="binding site" evidence="12">
    <location>
        <position position="238"/>
    </location>
    <ligand>
        <name>Mn(2+)</name>
        <dbReference type="ChEBI" id="CHEBI:29035"/>
    </ligand>
</feature>
<accession>A0ABQ6GZA3</accession>
<dbReference type="Gene3D" id="1.10.238.260">
    <property type="match status" value="1"/>
</dbReference>
<dbReference type="InterPro" id="IPR005671">
    <property type="entry name" value="LeuA_bact_synth"/>
</dbReference>
<feature type="binding site" evidence="12">
    <location>
        <position position="202"/>
    </location>
    <ligand>
        <name>Mn(2+)</name>
        <dbReference type="ChEBI" id="CHEBI:29035"/>
    </ligand>
</feature>
<evidence type="ECO:0000259" key="13">
    <source>
        <dbReference type="PROSITE" id="PS50991"/>
    </source>
</evidence>
<dbReference type="NCBIfam" id="NF002086">
    <property type="entry name" value="PRK00915.1-3"/>
    <property type="match status" value="1"/>
</dbReference>
<protein>
    <recommendedName>
        <fullName evidence="4 12">2-isopropylmalate synthase</fullName>
        <ecNumber evidence="3 12">2.3.3.13</ecNumber>
    </recommendedName>
    <alternativeName>
        <fullName evidence="12">Alpha-IPM synthase</fullName>
    </alternativeName>
    <alternativeName>
        <fullName evidence="12">Alpha-isopropylmalate synthase</fullName>
    </alternativeName>
</protein>
<dbReference type="InterPro" id="IPR013785">
    <property type="entry name" value="Aldolase_TIM"/>
</dbReference>
<dbReference type="PROSITE" id="PS50991">
    <property type="entry name" value="PYR_CT"/>
    <property type="match status" value="1"/>
</dbReference>
<evidence type="ECO:0000256" key="1">
    <source>
        <dbReference type="ARBA" id="ARBA00004689"/>
    </source>
</evidence>
<evidence type="ECO:0000256" key="4">
    <source>
        <dbReference type="ARBA" id="ARBA00018198"/>
    </source>
</evidence>
<dbReference type="InterPro" id="IPR054691">
    <property type="entry name" value="LeuA/HCS_post-cat"/>
</dbReference>
<feature type="binding site" evidence="12">
    <location>
        <position position="14"/>
    </location>
    <ligand>
        <name>Mn(2+)</name>
        <dbReference type="ChEBI" id="CHEBI:29035"/>
    </ligand>
</feature>
<comment type="cofactor">
    <cofactor evidence="12">
        <name>Mn(2+)</name>
        <dbReference type="ChEBI" id="CHEBI:29035"/>
    </cofactor>
</comment>
<dbReference type="SUPFAM" id="SSF110921">
    <property type="entry name" value="2-isopropylmalate synthase LeuA, allosteric (dimerisation) domain"/>
    <property type="match status" value="1"/>
</dbReference>
<dbReference type="Proteomes" id="UP001157186">
    <property type="component" value="Unassembled WGS sequence"/>
</dbReference>
<feature type="region of interest" description="Regulatory domain" evidence="12">
    <location>
        <begin position="392"/>
        <end position="517"/>
    </location>
</feature>
<dbReference type="Pfam" id="PF00682">
    <property type="entry name" value="HMGL-like"/>
    <property type="match status" value="1"/>
</dbReference>
<evidence type="ECO:0000313" key="14">
    <source>
        <dbReference type="EMBL" id="GLX79551.1"/>
    </source>
</evidence>
<evidence type="ECO:0000313" key="15">
    <source>
        <dbReference type="Proteomes" id="UP001157186"/>
    </source>
</evidence>
<keyword evidence="10 12" id="KW-0100">Branched-chain amino acid biosynthesis</keyword>
<dbReference type="SMART" id="SM00917">
    <property type="entry name" value="LeuA_dimer"/>
    <property type="match status" value="1"/>
</dbReference>
<dbReference type="InterPro" id="IPR013709">
    <property type="entry name" value="2-isopropylmalate_synth_dimer"/>
</dbReference>
<dbReference type="PANTHER" id="PTHR10277:SF9">
    <property type="entry name" value="2-ISOPROPYLMALATE SYNTHASE 1, CHLOROPLASTIC-RELATED"/>
    <property type="match status" value="1"/>
</dbReference>
<keyword evidence="7 12" id="KW-0808">Transferase</keyword>
<dbReference type="InterPro" id="IPR036230">
    <property type="entry name" value="LeuA_allosteric_dom_sf"/>
</dbReference>
<dbReference type="SUPFAM" id="SSF51569">
    <property type="entry name" value="Aldolase"/>
    <property type="match status" value="1"/>
</dbReference>
<dbReference type="InterPro" id="IPR050073">
    <property type="entry name" value="2-IPM_HCS-like"/>
</dbReference>
<comment type="catalytic activity">
    <reaction evidence="12">
        <text>3-methyl-2-oxobutanoate + acetyl-CoA + H2O = (2S)-2-isopropylmalate + CoA + H(+)</text>
        <dbReference type="Rhea" id="RHEA:21524"/>
        <dbReference type="ChEBI" id="CHEBI:1178"/>
        <dbReference type="ChEBI" id="CHEBI:11851"/>
        <dbReference type="ChEBI" id="CHEBI:15377"/>
        <dbReference type="ChEBI" id="CHEBI:15378"/>
        <dbReference type="ChEBI" id="CHEBI:57287"/>
        <dbReference type="ChEBI" id="CHEBI:57288"/>
        <dbReference type="EC" id="2.3.3.13"/>
    </reaction>
</comment>
<evidence type="ECO:0000256" key="2">
    <source>
        <dbReference type="ARBA" id="ARBA00009396"/>
    </source>
</evidence>
<evidence type="ECO:0000256" key="3">
    <source>
        <dbReference type="ARBA" id="ARBA00012973"/>
    </source>
</evidence>
<keyword evidence="12" id="KW-0963">Cytoplasm</keyword>
<dbReference type="EMBL" id="BSST01000001">
    <property type="protein sequence ID" value="GLX79551.1"/>
    <property type="molecule type" value="Genomic_DNA"/>
</dbReference>
<keyword evidence="15" id="KW-1185">Reference proteome</keyword>
<keyword evidence="5 12" id="KW-0432">Leucine biosynthesis</keyword>
<evidence type="ECO:0000256" key="6">
    <source>
        <dbReference type="ARBA" id="ARBA00022605"/>
    </source>
</evidence>
<dbReference type="PANTHER" id="PTHR10277">
    <property type="entry name" value="HOMOCITRATE SYNTHASE-RELATED"/>
    <property type="match status" value="1"/>
</dbReference>
<gene>
    <name evidence="12 14" type="primary">leuA</name>
    <name evidence="14" type="ORF">tinsulaeT_28910</name>
</gene>
<comment type="similarity">
    <text evidence="2 12">Belongs to the alpha-IPM synthase/homocitrate synthase family. LeuA type 1 subfamily.</text>
</comment>
<reference evidence="14 15" key="1">
    <citation type="submission" date="2023-03" db="EMBL/GenBank/DDBJ databases">
        <title>Draft genome sequence of Thalassotalea insulae KCTC 62186T.</title>
        <authorList>
            <person name="Sawabe T."/>
        </authorList>
    </citation>
    <scope>NUCLEOTIDE SEQUENCE [LARGE SCALE GENOMIC DNA]</scope>
    <source>
        <strain evidence="14 15">KCTC 62186</strain>
    </source>
</reference>
<evidence type="ECO:0000256" key="12">
    <source>
        <dbReference type="HAMAP-Rule" id="MF_01025"/>
    </source>
</evidence>
<dbReference type="PROSITE" id="PS00815">
    <property type="entry name" value="AIPM_HOMOCIT_SYNTH_1"/>
    <property type="match status" value="1"/>
</dbReference>
<evidence type="ECO:0000256" key="10">
    <source>
        <dbReference type="ARBA" id="ARBA00023304"/>
    </source>
</evidence>
<keyword evidence="9 12" id="KW-0464">Manganese</keyword>
<evidence type="ECO:0000256" key="8">
    <source>
        <dbReference type="ARBA" id="ARBA00022723"/>
    </source>
</evidence>
<keyword evidence="8 12" id="KW-0479">Metal-binding</keyword>
<sequence>MDNRVIIFDTTLRDGEQALTASLSVHEKLQIAQAIERLGADIIEAGFPVSSPGDFQSVQQIAKTVKNSIVCGLSRAVEADIKACADALKVADQFRIHTFISTSDVHVQQKLRKGFDDVEAMAINAIKYARKFTDDVEFSCEDAGRTPIDNLCRMVENAIKAGATTVNIPDTVGYTIPNEFGGIITQLFNRVPNIDQAVISVHCHNDLGLAVANSISAVQVGARQIECTINGIGERAGNCSLEEVAMIIKTRQDFLGVHTNINHQEIARSSKLVSQLCNMPVQPNKAIVGSNAFSHSSGIHQDGMLKAANTYEIMTPESVGIAKTKLNLTSRSGRHVIKHRMESLGYQESDYHLDELYDDFLALADKKGQVFDDDLEALLFNIQQQEEKDFYHLETMNVQCGVGEFATASIKLVSGQQNQITSATGNGPVDSLYRAIKQAVDIDFEVSDYKISNKGTGEDGLGKADLVVNWHGRNFHGYGLATDVIEASGQALIHCLNSIHRAKTIAEIKEQQKIAQV</sequence>
<dbReference type="InterPro" id="IPR002034">
    <property type="entry name" value="AIPM/Hcit_synth_CS"/>
</dbReference>
<comment type="subunit">
    <text evidence="12">Homodimer.</text>
</comment>
<dbReference type="PROSITE" id="PS00816">
    <property type="entry name" value="AIPM_HOMOCIT_SYNTH_2"/>
    <property type="match status" value="1"/>
</dbReference>
<evidence type="ECO:0000256" key="5">
    <source>
        <dbReference type="ARBA" id="ARBA00022430"/>
    </source>
</evidence>
<comment type="function">
    <text evidence="11 12">Catalyzes the condensation of the acetyl group of acetyl-CoA with 3-methyl-2-oxobutanoate (2-ketoisovalerate) to form 3-carboxy-3-hydroxy-4-methylpentanoate (2-isopropylmalate).</text>
</comment>
<proteinExistence type="inferred from homology"/>
<dbReference type="NCBIfam" id="NF002084">
    <property type="entry name" value="PRK00915.1-1"/>
    <property type="match status" value="1"/>
</dbReference>
<dbReference type="HAMAP" id="MF_01025">
    <property type="entry name" value="LeuA_type1"/>
    <property type="match status" value="1"/>
</dbReference>
<dbReference type="RefSeq" id="WP_284245463.1">
    <property type="nucleotide sequence ID" value="NZ_BSST01000001.1"/>
</dbReference>
<evidence type="ECO:0000256" key="7">
    <source>
        <dbReference type="ARBA" id="ARBA00022679"/>
    </source>
</evidence>
<evidence type="ECO:0000256" key="9">
    <source>
        <dbReference type="ARBA" id="ARBA00023211"/>
    </source>
</evidence>
<comment type="pathway">
    <text evidence="1 12">Amino-acid biosynthesis; L-leucine biosynthesis; L-leucine from 3-methyl-2-oxobutanoate: step 1/4.</text>
</comment>
<dbReference type="EC" id="2.3.3.13" evidence="3 12"/>
<dbReference type="Pfam" id="PF08502">
    <property type="entry name" value="LeuA_dimer"/>
    <property type="match status" value="1"/>
</dbReference>
<dbReference type="NCBIfam" id="TIGR00973">
    <property type="entry name" value="leuA_bact"/>
    <property type="match status" value="1"/>
</dbReference>
<dbReference type="Gene3D" id="3.20.20.70">
    <property type="entry name" value="Aldolase class I"/>
    <property type="match status" value="1"/>
</dbReference>
<feature type="domain" description="Pyruvate carboxyltransferase" evidence="13">
    <location>
        <begin position="5"/>
        <end position="267"/>
    </location>
</feature>
<dbReference type="InterPro" id="IPR000891">
    <property type="entry name" value="PYR_CT"/>
</dbReference>
<dbReference type="Gene3D" id="3.30.160.270">
    <property type="match status" value="1"/>
</dbReference>